<keyword evidence="1" id="KW-0472">Membrane</keyword>
<keyword evidence="1" id="KW-1133">Transmembrane helix</keyword>
<dbReference type="NCBIfam" id="NF046009">
    <property type="entry name" value="MAGa3780_fam"/>
    <property type="match status" value="1"/>
</dbReference>
<organism evidence="2 3">
    <name type="scientific">Mesomycoplasma molare</name>
    <dbReference type="NCBI Taxonomy" id="171288"/>
    <lineage>
        <taxon>Bacteria</taxon>
        <taxon>Bacillati</taxon>
        <taxon>Mycoplasmatota</taxon>
        <taxon>Mycoplasmoidales</taxon>
        <taxon>Metamycoplasmataceae</taxon>
        <taxon>Mesomycoplasma</taxon>
    </lineage>
</organism>
<feature type="transmembrane region" description="Helical" evidence="1">
    <location>
        <begin position="119"/>
        <end position="141"/>
    </location>
</feature>
<evidence type="ECO:0000313" key="3">
    <source>
        <dbReference type="Proteomes" id="UP001058364"/>
    </source>
</evidence>
<reference evidence="2" key="1">
    <citation type="submission" date="2022-08" db="EMBL/GenBank/DDBJ databases">
        <title>Complete genome sequence of Mycoplasma molare type strain H 542.</title>
        <authorList>
            <person name="Spergser J."/>
        </authorList>
    </citation>
    <scope>NUCLEOTIDE SEQUENCE</scope>
    <source>
        <strain evidence="2">H 542</strain>
    </source>
</reference>
<feature type="transmembrane region" description="Helical" evidence="1">
    <location>
        <begin position="91"/>
        <end position="113"/>
    </location>
</feature>
<evidence type="ECO:0000313" key="2">
    <source>
        <dbReference type="EMBL" id="UWD34580.1"/>
    </source>
</evidence>
<keyword evidence="1" id="KW-0812">Transmembrane</keyword>
<evidence type="ECO:0000256" key="1">
    <source>
        <dbReference type="SAM" id="Phobius"/>
    </source>
</evidence>
<proteinExistence type="predicted"/>
<dbReference type="RefSeq" id="WP_051542153.1">
    <property type="nucleotide sequence ID" value="NZ_CP103423.1"/>
</dbReference>
<sequence length="256" mass="30185">MQKIKNNLKNQINLIFLLFGIFILLTTTAFIMEAMINFRPVSLSAKTKTLKMEVVFQNASPLFYFTNQSNIFLGLTFILVACFPNMQYRKMLFSATSIITITFLIYWTLIAFTSDWTKVYNSIVSLITHFLNPVLGFIGLWLIRKSVVVDNKLLFNTSLYVFVYFMFAFILYFSSYSYFKDEYKDGVVIYSFLNFTKPFFYKGGNIILIIFLDIFSFIAGIFIPISLSLFWKFTYKIKYDKNICYIKDLKRKLNRK</sequence>
<feature type="transmembrane region" description="Helical" evidence="1">
    <location>
        <begin position="12"/>
        <end position="32"/>
    </location>
</feature>
<accession>A0ABY5TV90</accession>
<dbReference type="Proteomes" id="UP001058364">
    <property type="component" value="Chromosome"/>
</dbReference>
<feature type="transmembrane region" description="Helical" evidence="1">
    <location>
        <begin position="153"/>
        <end position="173"/>
    </location>
</feature>
<keyword evidence="3" id="KW-1185">Reference proteome</keyword>
<name>A0ABY5TV90_9BACT</name>
<gene>
    <name evidence="2" type="ORF">NX772_01995</name>
</gene>
<dbReference type="EMBL" id="CP103423">
    <property type="protein sequence ID" value="UWD34580.1"/>
    <property type="molecule type" value="Genomic_DNA"/>
</dbReference>
<feature type="transmembrane region" description="Helical" evidence="1">
    <location>
        <begin position="62"/>
        <end position="84"/>
    </location>
</feature>
<feature type="transmembrane region" description="Helical" evidence="1">
    <location>
        <begin position="206"/>
        <end position="231"/>
    </location>
</feature>
<protein>
    <submittedName>
        <fullName evidence="2">Uncharacterized protein</fullName>
    </submittedName>
</protein>